<dbReference type="Proteomes" id="UP000054248">
    <property type="component" value="Unassembled WGS sequence"/>
</dbReference>
<sequence length="51" mass="5488">MEADPSAFRHAISGLTEGLRIVANRFARLNAVASLGLGLRKSKSVRWLPPG</sequence>
<protein>
    <submittedName>
        <fullName evidence="1">Uncharacterized protein</fullName>
    </submittedName>
</protein>
<dbReference type="AlphaFoldDB" id="A0A0C3QVA7"/>
<dbReference type="EMBL" id="KN822954">
    <property type="protein sequence ID" value="KIO32549.1"/>
    <property type="molecule type" value="Genomic_DNA"/>
</dbReference>
<name>A0A0C3QVA7_9AGAM</name>
<evidence type="ECO:0000313" key="1">
    <source>
        <dbReference type="EMBL" id="KIO32549.1"/>
    </source>
</evidence>
<reference evidence="2" key="2">
    <citation type="submission" date="2015-01" db="EMBL/GenBank/DDBJ databases">
        <title>Evolutionary Origins and Diversification of the Mycorrhizal Mutualists.</title>
        <authorList>
            <consortium name="DOE Joint Genome Institute"/>
            <consortium name="Mycorrhizal Genomics Consortium"/>
            <person name="Kohler A."/>
            <person name="Kuo A."/>
            <person name="Nagy L.G."/>
            <person name="Floudas D."/>
            <person name="Copeland A."/>
            <person name="Barry K.W."/>
            <person name="Cichocki N."/>
            <person name="Veneault-Fourrey C."/>
            <person name="LaButti K."/>
            <person name="Lindquist E.A."/>
            <person name="Lipzen A."/>
            <person name="Lundell T."/>
            <person name="Morin E."/>
            <person name="Murat C."/>
            <person name="Riley R."/>
            <person name="Ohm R."/>
            <person name="Sun H."/>
            <person name="Tunlid A."/>
            <person name="Henrissat B."/>
            <person name="Grigoriev I.V."/>
            <person name="Hibbett D.S."/>
            <person name="Martin F."/>
        </authorList>
    </citation>
    <scope>NUCLEOTIDE SEQUENCE [LARGE SCALE GENOMIC DNA]</scope>
    <source>
        <strain evidence="2">MUT 4182</strain>
    </source>
</reference>
<keyword evidence="2" id="KW-1185">Reference proteome</keyword>
<evidence type="ECO:0000313" key="2">
    <source>
        <dbReference type="Proteomes" id="UP000054248"/>
    </source>
</evidence>
<reference evidence="1 2" key="1">
    <citation type="submission" date="2014-04" db="EMBL/GenBank/DDBJ databases">
        <authorList>
            <consortium name="DOE Joint Genome Institute"/>
            <person name="Kuo A."/>
            <person name="Girlanda M."/>
            <person name="Perotto S."/>
            <person name="Kohler A."/>
            <person name="Nagy L.G."/>
            <person name="Floudas D."/>
            <person name="Copeland A."/>
            <person name="Barry K.W."/>
            <person name="Cichocki N."/>
            <person name="Veneault-Fourrey C."/>
            <person name="LaButti K."/>
            <person name="Lindquist E.A."/>
            <person name="Lipzen A."/>
            <person name="Lundell T."/>
            <person name="Morin E."/>
            <person name="Murat C."/>
            <person name="Sun H."/>
            <person name="Tunlid A."/>
            <person name="Henrissat B."/>
            <person name="Grigoriev I.V."/>
            <person name="Hibbett D.S."/>
            <person name="Martin F."/>
            <person name="Nordberg H.P."/>
            <person name="Cantor M.N."/>
            <person name="Hua S.X."/>
        </authorList>
    </citation>
    <scope>NUCLEOTIDE SEQUENCE [LARGE SCALE GENOMIC DNA]</scope>
    <source>
        <strain evidence="1 2">MUT 4182</strain>
    </source>
</reference>
<organism evidence="1 2">
    <name type="scientific">Tulasnella calospora MUT 4182</name>
    <dbReference type="NCBI Taxonomy" id="1051891"/>
    <lineage>
        <taxon>Eukaryota</taxon>
        <taxon>Fungi</taxon>
        <taxon>Dikarya</taxon>
        <taxon>Basidiomycota</taxon>
        <taxon>Agaricomycotina</taxon>
        <taxon>Agaricomycetes</taxon>
        <taxon>Cantharellales</taxon>
        <taxon>Tulasnellaceae</taxon>
        <taxon>Tulasnella</taxon>
    </lineage>
</organism>
<dbReference type="HOGENOM" id="CLU_3108152_0_0_1"/>
<proteinExistence type="predicted"/>
<accession>A0A0C3QVA7</accession>
<gene>
    <name evidence="1" type="ORF">M407DRAFT_241423</name>
</gene>